<feature type="region of interest" description="Disordered" evidence="7">
    <location>
        <begin position="807"/>
        <end position="861"/>
    </location>
</feature>
<feature type="domain" description="Xylanolytic transcriptional activator regulatory" evidence="8">
    <location>
        <begin position="487"/>
        <end position="568"/>
    </location>
</feature>
<feature type="compositionally biased region" description="Low complexity" evidence="7">
    <location>
        <begin position="847"/>
        <end position="859"/>
    </location>
</feature>
<feature type="compositionally biased region" description="Basic and acidic residues" evidence="7">
    <location>
        <begin position="243"/>
        <end position="255"/>
    </location>
</feature>
<sequence>MHPTLANSERVVKKVSRGQSFLPAADDHSHAITTRKPAIPVVLRGRRYLVVFSSISAASRLFWAQCDGLDPCAFCVDNKLECLYSKEPRRRGPPSGYLRYTETRVAILEILIGLYISKLPKREEDDEEQYDPFLEIAQTLQSEAKTSTQDVWDAHKARWTKCPSAKLVEELVVTFAPFTPRSTQEAPVKTLLPPPTAPASGSTNHDRHSTATTAQVKEAGRKANDKSRHSTNAIPFTQTLKPESFERPDGQDQLRDTTSPLSAQVETASTPGITTIEDRGDGWQESAVAGPPYTNIQEPSSSSVQLVYQSQAYPQDTVQLGNAGLGNTPDLGMALGMEDQEYTGSYWRTVDLAVPESESYVPIPTTQPSLVPPAPTNRIELPPAHILSQLLDVYYQHAHPSYPLLPSRTALDATIASPSDRSEKWSTLMLSISGTGGLAGKIAADLWYEQARCSLNTLLKKGGSLELVQASLLLALRDYGKGNESQAWILVGLAVRMAQDLQMHEGTNDSTLQLTTPDAQLRQNIWGVCIILDLLLSLQMGKPPATFDALKDSLTTTARSHPPEIDINPSPPFAYAVSLCRVISMINFHLYLGYTSSPTPSSPEKLSHLRTELDMWHHSLPMQYRISIGHQPRREVLEINMLYHVAIILLYRPMSLVTDSFHLPNSSRDHLDQQATDIFLEAASSFNVLLEKYRQSQANALLSTPAASSATLSHMNPNMIYLIYTVAMAHLSGYKLRQGQQANGTSSTMVSSTSALQTQLHLLKCLEALASIGFTWELARRCWKALDTFMEMENLKPRAGEILAENNNSLTLGKRKREVEESQKQTPWQPMGGRLNSPVTQASRGSPPKQIQQQTQPQPHAAGTTYAVNLSSPLTDLSSMMTPSPSLPTQFTPTFATLAQGSIVPSVWDEATNGSFASTNDVGLSTFDPSLFSTRWMPDASQALNAEWSNSWDENAWSQSYVNGMGLF</sequence>
<gene>
    <name evidence="9" type="ORF">D9756_007148</name>
</gene>
<feature type="compositionally biased region" description="Polar residues" evidence="7">
    <location>
        <begin position="230"/>
        <end position="241"/>
    </location>
</feature>
<evidence type="ECO:0000256" key="6">
    <source>
        <dbReference type="ARBA" id="ARBA00023242"/>
    </source>
</evidence>
<evidence type="ECO:0000256" key="1">
    <source>
        <dbReference type="ARBA" id="ARBA00022723"/>
    </source>
</evidence>
<evidence type="ECO:0000313" key="10">
    <source>
        <dbReference type="Proteomes" id="UP000559027"/>
    </source>
</evidence>
<organism evidence="9 10">
    <name type="scientific">Leucocoprinus leucothites</name>
    <dbReference type="NCBI Taxonomy" id="201217"/>
    <lineage>
        <taxon>Eukaryota</taxon>
        <taxon>Fungi</taxon>
        <taxon>Dikarya</taxon>
        <taxon>Basidiomycota</taxon>
        <taxon>Agaricomycotina</taxon>
        <taxon>Agaricomycetes</taxon>
        <taxon>Agaricomycetidae</taxon>
        <taxon>Agaricales</taxon>
        <taxon>Agaricineae</taxon>
        <taxon>Agaricaceae</taxon>
        <taxon>Leucocoprinus</taxon>
    </lineage>
</organism>
<name>A0A8H5D6P0_9AGAR</name>
<keyword evidence="1" id="KW-0479">Metal-binding</keyword>
<evidence type="ECO:0000256" key="4">
    <source>
        <dbReference type="ARBA" id="ARBA00023125"/>
    </source>
</evidence>
<dbReference type="AlphaFoldDB" id="A0A8H5D6P0"/>
<keyword evidence="6" id="KW-0539">Nucleus</keyword>
<keyword evidence="3" id="KW-0805">Transcription regulation</keyword>
<dbReference type="CDD" id="cd12148">
    <property type="entry name" value="fungal_TF_MHR"/>
    <property type="match status" value="1"/>
</dbReference>
<dbReference type="GO" id="GO:0000981">
    <property type="term" value="F:DNA-binding transcription factor activity, RNA polymerase II-specific"/>
    <property type="evidence" value="ECO:0007669"/>
    <property type="project" value="InterPro"/>
</dbReference>
<feature type="compositionally biased region" description="Polar residues" evidence="7">
    <location>
        <begin position="256"/>
        <end position="267"/>
    </location>
</feature>
<evidence type="ECO:0000256" key="3">
    <source>
        <dbReference type="ARBA" id="ARBA00023015"/>
    </source>
</evidence>
<dbReference type="InterPro" id="IPR036864">
    <property type="entry name" value="Zn2-C6_fun-type_DNA-bd_sf"/>
</dbReference>
<dbReference type="EMBL" id="JAACJO010000009">
    <property type="protein sequence ID" value="KAF5354159.1"/>
    <property type="molecule type" value="Genomic_DNA"/>
</dbReference>
<keyword evidence="4" id="KW-0238">DNA-binding</keyword>
<proteinExistence type="predicted"/>
<dbReference type="GO" id="GO:0003677">
    <property type="term" value="F:DNA binding"/>
    <property type="evidence" value="ECO:0007669"/>
    <property type="project" value="UniProtKB-KW"/>
</dbReference>
<accession>A0A8H5D6P0</accession>
<dbReference type="SMART" id="SM00906">
    <property type="entry name" value="Fungal_trans"/>
    <property type="match status" value="1"/>
</dbReference>
<dbReference type="GO" id="GO:0008270">
    <property type="term" value="F:zinc ion binding"/>
    <property type="evidence" value="ECO:0007669"/>
    <property type="project" value="InterPro"/>
</dbReference>
<evidence type="ECO:0000313" key="9">
    <source>
        <dbReference type="EMBL" id="KAF5354159.1"/>
    </source>
</evidence>
<dbReference type="Proteomes" id="UP000559027">
    <property type="component" value="Unassembled WGS sequence"/>
</dbReference>
<protein>
    <recommendedName>
        <fullName evidence="8">Xylanolytic transcriptional activator regulatory domain-containing protein</fullName>
    </recommendedName>
</protein>
<feature type="region of interest" description="Disordered" evidence="7">
    <location>
        <begin position="182"/>
        <end position="267"/>
    </location>
</feature>
<dbReference type="Pfam" id="PF04082">
    <property type="entry name" value="Fungal_trans"/>
    <property type="match status" value="1"/>
</dbReference>
<dbReference type="PANTHER" id="PTHR31313:SF81">
    <property type="entry name" value="TY1 ENHANCER ACTIVATOR"/>
    <property type="match status" value="1"/>
</dbReference>
<evidence type="ECO:0000256" key="2">
    <source>
        <dbReference type="ARBA" id="ARBA00022833"/>
    </source>
</evidence>
<feature type="compositionally biased region" description="Basic and acidic residues" evidence="7">
    <location>
        <begin position="218"/>
        <end position="228"/>
    </location>
</feature>
<evidence type="ECO:0000256" key="5">
    <source>
        <dbReference type="ARBA" id="ARBA00023163"/>
    </source>
</evidence>
<keyword evidence="5" id="KW-0804">Transcription</keyword>
<keyword evidence="2" id="KW-0862">Zinc</keyword>
<dbReference type="PANTHER" id="PTHR31313">
    <property type="entry name" value="TY1 ENHANCER ACTIVATOR"/>
    <property type="match status" value="1"/>
</dbReference>
<evidence type="ECO:0000256" key="7">
    <source>
        <dbReference type="SAM" id="MobiDB-lite"/>
    </source>
</evidence>
<dbReference type="InterPro" id="IPR007219">
    <property type="entry name" value="XnlR_reg_dom"/>
</dbReference>
<keyword evidence="10" id="KW-1185">Reference proteome</keyword>
<dbReference type="OrthoDB" id="2123952at2759"/>
<evidence type="ECO:0000259" key="8">
    <source>
        <dbReference type="SMART" id="SM00906"/>
    </source>
</evidence>
<dbReference type="InterPro" id="IPR051615">
    <property type="entry name" value="Transcr_Regulatory_Elem"/>
</dbReference>
<comment type="caution">
    <text evidence="9">The sequence shown here is derived from an EMBL/GenBank/DDBJ whole genome shotgun (WGS) entry which is preliminary data.</text>
</comment>
<reference evidence="9 10" key="1">
    <citation type="journal article" date="2020" name="ISME J.">
        <title>Uncovering the hidden diversity of litter-decomposition mechanisms in mushroom-forming fungi.</title>
        <authorList>
            <person name="Floudas D."/>
            <person name="Bentzer J."/>
            <person name="Ahren D."/>
            <person name="Johansson T."/>
            <person name="Persson P."/>
            <person name="Tunlid A."/>
        </authorList>
    </citation>
    <scope>NUCLEOTIDE SEQUENCE [LARGE SCALE GENOMIC DNA]</scope>
    <source>
        <strain evidence="9 10">CBS 146.42</strain>
    </source>
</reference>
<dbReference type="Gene3D" id="4.10.240.10">
    <property type="entry name" value="Zn(2)-C6 fungal-type DNA-binding domain"/>
    <property type="match status" value="1"/>
</dbReference>
<dbReference type="GO" id="GO:0006351">
    <property type="term" value="P:DNA-templated transcription"/>
    <property type="evidence" value="ECO:0007669"/>
    <property type="project" value="InterPro"/>
</dbReference>